<keyword evidence="1" id="KW-0472">Membrane</keyword>
<dbReference type="AlphaFoldDB" id="A0ABD5QNU7"/>
<feature type="transmembrane region" description="Helical" evidence="1">
    <location>
        <begin position="502"/>
        <end position="523"/>
    </location>
</feature>
<gene>
    <name evidence="2" type="ORF">ACFPJA_03485</name>
</gene>
<dbReference type="EMBL" id="JBHSKV010000004">
    <property type="protein sequence ID" value="MFC5133788.1"/>
    <property type="molecule type" value="Genomic_DNA"/>
</dbReference>
<feature type="transmembrane region" description="Helical" evidence="1">
    <location>
        <begin position="413"/>
        <end position="432"/>
    </location>
</feature>
<feature type="transmembrane region" description="Helical" evidence="1">
    <location>
        <begin position="324"/>
        <end position="341"/>
    </location>
</feature>
<keyword evidence="3" id="KW-1185">Reference proteome</keyword>
<dbReference type="RefSeq" id="WP_122106449.1">
    <property type="nucleotide sequence ID" value="NZ_JBHSKV010000004.1"/>
</dbReference>
<feature type="transmembrane region" description="Helical" evidence="1">
    <location>
        <begin position="299"/>
        <end position="318"/>
    </location>
</feature>
<feature type="transmembrane region" description="Helical" evidence="1">
    <location>
        <begin position="262"/>
        <end position="278"/>
    </location>
</feature>
<feature type="transmembrane region" description="Helical" evidence="1">
    <location>
        <begin position="529"/>
        <end position="552"/>
    </location>
</feature>
<reference evidence="2 3" key="1">
    <citation type="journal article" date="2019" name="Int. J. Syst. Evol. Microbiol.">
        <title>The Global Catalogue of Microorganisms (GCM) 10K type strain sequencing project: providing services to taxonomists for standard genome sequencing and annotation.</title>
        <authorList>
            <consortium name="The Broad Institute Genomics Platform"/>
            <consortium name="The Broad Institute Genome Sequencing Center for Infectious Disease"/>
            <person name="Wu L."/>
            <person name="Ma J."/>
        </authorList>
    </citation>
    <scope>NUCLEOTIDE SEQUENCE [LARGE SCALE GENOMIC DNA]</scope>
    <source>
        <strain evidence="2 3">CGMCC 1.16026</strain>
    </source>
</reference>
<evidence type="ECO:0000256" key="1">
    <source>
        <dbReference type="SAM" id="Phobius"/>
    </source>
</evidence>
<sequence length="811" mass="86063">MADPHAATRELLAERPAIEEALEAVLAADESGAWAFDDVDVDSGTFGELVSRGIVERADDGGDYRVADRGAVRAAIDGEAYASGGENGEGSAIGSSFRSKFTDRVNPFRSTFGASLLASLAVLVAFRLVTYRSVFRERMVALPGNDPYHYRHHVDRLLAADPSPFDLQAIADVLGGRVTGDPLVYTLGYWATRLLEPTAEQSGAAIAWLPVAAAVGVGVLVAWIGLVVSNDERVAVLSVLALAATPAHALYSGIGFFDHHPFDYLWVTAMAAALVWLARDVERWRADDSVSENPVRGHLLSPWTWVVASGFGVVVAASMLSWDGSPLLLSGVATYAVLRSGSDLRAGHSPVGVALPLVGGLTLGGAITHAIHSSYGWLDPAVAYSPLLVATGALLVAAIGEAYRFLGVTSLRAYLGGVAVGGAGLFVGARVVTPAVLGRLVDRFGTIVGGARGGIAESRSLLSADYGVVFGSLEMFGWFLVLALPALGWISWQCVRTHEPRWLVLSGFAWPLLGVTLFEIRFAGELSPFTAVFVAVGALWLLSWIDLAAPVSPIEGGSRYRLPPDAFRPSSETAYVAGMLLLVASLGILLGPAAMDTVAQTDEQVEAVGWMTEDAATNEPDEFVASQWGEQRFYNYHVFGESDSYRTSVQDDIEALYGSSTPDAEYDRFNSGIGYLVFEELEDVPEGTGPEDGYIRLVEEYGSATASADGVGHYRLRFASSDGGYLVFKPVPGATINGTGPVDERFNASTDVSVPGASFTYSRYVEPTDTGTYSVRVAHPGTYDLGDQGTVTVSEADVREGRTVSVGTENS</sequence>
<proteinExistence type="predicted"/>
<feature type="transmembrane region" description="Helical" evidence="1">
    <location>
        <begin position="383"/>
        <end position="406"/>
    </location>
</feature>
<dbReference type="Proteomes" id="UP001596145">
    <property type="component" value="Unassembled WGS sequence"/>
</dbReference>
<feature type="transmembrane region" description="Helical" evidence="1">
    <location>
        <begin position="353"/>
        <end position="371"/>
    </location>
</feature>
<feature type="transmembrane region" description="Helical" evidence="1">
    <location>
        <begin position="468"/>
        <end position="490"/>
    </location>
</feature>
<accession>A0ABD5QNU7</accession>
<name>A0ABD5QNU7_9EURY</name>
<evidence type="ECO:0000313" key="2">
    <source>
        <dbReference type="EMBL" id="MFC5133788.1"/>
    </source>
</evidence>
<feature type="transmembrane region" description="Helical" evidence="1">
    <location>
        <begin position="205"/>
        <end position="227"/>
    </location>
</feature>
<organism evidence="2 3">
    <name type="scientific">Halorubrum glutamatedens</name>
    <dbReference type="NCBI Taxonomy" id="2707018"/>
    <lineage>
        <taxon>Archaea</taxon>
        <taxon>Methanobacteriati</taxon>
        <taxon>Methanobacteriota</taxon>
        <taxon>Stenosarchaea group</taxon>
        <taxon>Halobacteria</taxon>
        <taxon>Halobacteriales</taxon>
        <taxon>Haloferacaceae</taxon>
        <taxon>Halorubrum</taxon>
    </lineage>
</organism>
<evidence type="ECO:0000313" key="3">
    <source>
        <dbReference type="Proteomes" id="UP001596145"/>
    </source>
</evidence>
<feature type="transmembrane region" description="Helical" evidence="1">
    <location>
        <begin position="234"/>
        <end position="256"/>
    </location>
</feature>
<feature type="transmembrane region" description="Helical" evidence="1">
    <location>
        <begin position="108"/>
        <end position="129"/>
    </location>
</feature>
<keyword evidence="1" id="KW-0812">Transmembrane</keyword>
<protein>
    <recommendedName>
        <fullName evidence="4">Archaeal glycosylation protein B peripheral domain-containing protein</fullName>
    </recommendedName>
</protein>
<evidence type="ECO:0008006" key="4">
    <source>
        <dbReference type="Google" id="ProtNLM"/>
    </source>
</evidence>
<feature type="transmembrane region" description="Helical" evidence="1">
    <location>
        <begin position="573"/>
        <end position="595"/>
    </location>
</feature>
<comment type="caution">
    <text evidence="2">The sequence shown here is derived from an EMBL/GenBank/DDBJ whole genome shotgun (WGS) entry which is preliminary data.</text>
</comment>
<keyword evidence="1" id="KW-1133">Transmembrane helix</keyword>